<sequence>MHLSLVIDWSMTQCCGVGVGERRPWSLRNGGSSDEASGNSAIRSIRGEFTDTSGDSSCSRMLMLLTPRFGVSDDGSGSGREALRITRALLFTGVLESS</sequence>
<protein>
    <submittedName>
        <fullName evidence="2">Os03g0637100 protein</fullName>
    </submittedName>
</protein>
<dbReference type="InParanoid" id="A0A0P0W1D9"/>
<accession>A0A0P0W1D9</accession>
<evidence type="ECO:0000313" key="3">
    <source>
        <dbReference type="Proteomes" id="UP000059680"/>
    </source>
</evidence>
<gene>
    <name evidence="2" type="ordered locus">Os03g0637100</name>
    <name evidence="2" type="ORF">OSNPB_030637100</name>
</gene>
<reference evidence="2 3" key="2">
    <citation type="journal article" date="2013" name="Plant Cell Physiol.">
        <title>Rice Annotation Project Database (RAP-DB): an integrative and interactive database for rice genomics.</title>
        <authorList>
            <person name="Sakai H."/>
            <person name="Lee S.S."/>
            <person name="Tanaka T."/>
            <person name="Numa H."/>
            <person name="Kim J."/>
            <person name="Kawahara Y."/>
            <person name="Wakimoto H."/>
            <person name="Yang C.C."/>
            <person name="Iwamoto M."/>
            <person name="Abe T."/>
            <person name="Yamada Y."/>
            <person name="Muto A."/>
            <person name="Inokuchi H."/>
            <person name="Ikemura T."/>
            <person name="Matsumoto T."/>
            <person name="Sasaki T."/>
            <person name="Itoh T."/>
        </authorList>
    </citation>
    <scope>NUCLEOTIDE SEQUENCE [LARGE SCALE GENOMIC DNA]</scope>
    <source>
        <strain evidence="3">cv. Nipponbare</strain>
    </source>
</reference>
<dbReference type="AlphaFoldDB" id="A0A0P0W1D9"/>
<reference evidence="2 3" key="3">
    <citation type="journal article" date="2013" name="Rice">
        <title>Improvement of the Oryza sativa Nipponbare reference genome using next generation sequence and optical map data.</title>
        <authorList>
            <person name="Kawahara Y."/>
            <person name="de la Bastide M."/>
            <person name="Hamilton J.P."/>
            <person name="Kanamori H."/>
            <person name="McCombie W.R."/>
            <person name="Ouyang S."/>
            <person name="Schwartz D.C."/>
            <person name="Tanaka T."/>
            <person name="Wu J."/>
            <person name="Zhou S."/>
            <person name="Childs K.L."/>
            <person name="Davidson R.M."/>
            <person name="Lin H."/>
            <person name="Quesada-Ocampo L."/>
            <person name="Vaillancourt B."/>
            <person name="Sakai H."/>
            <person name="Lee S.S."/>
            <person name="Kim J."/>
            <person name="Numa H."/>
            <person name="Itoh T."/>
            <person name="Buell C.R."/>
            <person name="Matsumoto T."/>
        </authorList>
    </citation>
    <scope>NUCLEOTIDE SEQUENCE [LARGE SCALE GENOMIC DNA]</scope>
    <source>
        <strain evidence="3">cv. Nipponbare</strain>
    </source>
</reference>
<dbReference type="EMBL" id="AP014959">
    <property type="protein sequence ID" value="BAS85396.1"/>
    <property type="molecule type" value="Genomic_DNA"/>
</dbReference>
<dbReference type="Proteomes" id="UP000059680">
    <property type="component" value="Chromosome 3"/>
</dbReference>
<evidence type="ECO:0000313" key="2">
    <source>
        <dbReference type="EMBL" id="BAS85396.1"/>
    </source>
</evidence>
<dbReference type="PaxDb" id="39947-A0A0P0W1D9"/>
<name>A0A0P0W1D9_ORYSJ</name>
<feature type="region of interest" description="Disordered" evidence="1">
    <location>
        <begin position="25"/>
        <end position="53"/>
    </location>
</feature>
<feature type="compositionally biased region" description="Polar residues" evidence="1">
    <location>
        <begin position="29"/>
        <end position="42"/>
    </location>
</feature>
<evidence type="ECO:0000256" key="1">
    <source>
        <dbReference type="SAM" id="MobiDB-lite"/>
    </source>
</evidence>
<proteinExistence type="predicted"/>
<organism evidence="2 3">
    <name type="scientific">Oryza sativa subsp. japonica</name>
    <name type="common">Rice</name>
    <dbReference type="NCBI Taxonomy" id="39947"/>
    <lineage>
        <taxon>Eukaryota</taxon>
        <taxon>Viridiplantae</taxon>
        <taxon>Streptophyta</taxon>
        <taxon>Embryophyta</taxon>
        <taxon>Tracheophyta</taxon>
        <taxon>Spermatophyta</taxon>
        <taxon>Magnoliopsida</taxon>
        <taxon>Liliopsida</taxon>
        <taxon>Poales</taxon>
        <taxon>Poaceae</taxon>
        <taxon>BOP clade</taxon>
        <taxon>Oryzoideae</taxon>
        <taxon>Oryzeae</taxon>
        <taxon>Oryzinae</taxon>
        <taxon>Oryza</taxon>
        <taxon>Oryza sativa</taxon>
    </lineage>
</organism>
<keyword evidence="3" id="KW-1185">Reference proteome</keyword>
<reference evidence="3" key="1">
    <citation type="journal article" date="2005" name="Nature">
        <title>The map-based sequence of the rice genome.</title>
        <authorList>
            <consortium name="International rice genome sequencing project (IRGSP)"/>
            <person name="Matsumoto T."/>
            <person name="Wu J."/>
            <person name="Kanamori H."/>
            <person name="Katayose Y."/>
            <person name="Fujisawa M."/>
            <person name="Namiki N."/>
            <person name="Mizuno H."/>
            <person name="Yamamoto K."/>
            <person name="Antonio B.A."/>
            <person name="Baba T."/>
            <person name="Sakata K."/>
            <person name="Nagamura Y."/>
            <person name="Aoki H."/>
            <person name="Arikawa K."/>
            <person name="Arita K."/>
            <person name="Bito T."/>
            <person name="Chiden Y."/>
            <person name="Fujitsuka N."/>
            <person name="Fukunaka R."/>
            <person name="Hamada M."/>
            <person name="Harada C."/>
            <person name="Hayashi A."/>
            <person name="Hijishita S."/>
            <person name="Honda M."/>
            <person name="Hosokawa S."/>
            <person name="Ichikawa Y."/>
            <person name="Idonuma A."/>
            <person name="Iijima M."/>
            <person name="Ikeda M."/>
            <person name="Ikeno M."/>
            <person name="Ito K."/>
            <person name="Ito S."/>
            <person name="Ito T."/>
            <person name="Ito Y."/>
            <person name="Ito Y."/>
            <person name="Iwabuchi A."/>
            <person name="Kamiya K."/>
            <person name="Karasawa W."/>
            <person name="Kurita K."/>
            <person name="Katagiri S."/>
            <person name="Kikuta A."/>
            <person name="Kobayashi H."/>
            <person name="Kobayashi N."/>
            <person name="Machita K."/>
            <person name="Maehara T."/>
            <person name="Masukawa M."/>
            <person name="Mizubayashi T."/>
            <person name="Mukai Y."/>
            <person name="Nagasaki H."/>
            <person name="Nagata Y."/>
            <person name="Naito S."/>
            <person name="Nakashima M."/>
            <person name="Nakama Y."/>
            <person name="Nakamichi Y."/>
            <person name="Nakamura M."/>
            <person name="Meguro A."/>
            <person name="Negishi M."/>
            <person name="Ohta I."/>
            <person name="Ohta T."/>
            <person name="Okamoto M."/>
            <person name="Ono N."/>
            <person name="Saji S."/>
            <person name="Sakaguchi M."/>
            <person name="Sakai K."/>
            <person name="Shibata M."/>
            <person name="Shimokawa T."/>
            <person name="Song J."/>
            <person name="Takazaki Y."/>
            <person name="Terasawa K."/>
            <person name="Tsugane M."/>
            <person name="Tsuji K."/>
            <person name="Ueda S."/>
            <person name="Waki K."/>
            <person name="Yamagata H."/>
            <person name="Yamamoto M."/>
            <person name="Yamamoto S."/>
            <person name="Yamane H."/>
            <person name="Yoshiki S."/>
            <person name="Yoshihara R."/>
            <person name="Yukawa K."/>
            <person name="Zhong H."/>
            <person name="Yano M."/>
            <person name="Yuan Q."/>
            <person name="Ouyang S."/>
            <person name="Liu J."/>
            <person name="Jones K.M."/>
            <person name="Gansberger K."/>
            <person name="Moffat K."/>
            <person name="Hill J."/>
            <person name="Bera J."/>
            <person name="Fadrosh D."/>
            <person name="Jin S."/>
            <person name="Johri S."/>
            <person name="Kim M."/>
            <person name="Overton L."/>
            <person name="Reardon M."/>
            <person name="Tsitrin T."/>
            <person name="Vuong H."/>
            <person name="Weaver B."/>
            <person name="Ciecko A."/>
            <person name="Tallon L."/>
            <person name="Jackson J."/>
            <person name="Pai G."/>
            <person name="Aken S.V."/>
            <person name="Utterback T."/>
            <person name="Reidmuller S."/>
            <person name="Feldblyum T."/>
            <person name="Hsiao J."/>
            <person name="Zismann V."/>
            <person name="Iobst S."/>
            <person name="de Vazeille A.R."/>
            <person name="Buell C.R."/>
            <person name="Ying K."/>
            <person name="Li Y."/>
            <person name="Lu T."/>
            <person name="Huang Y."/>
            <person name="Zhao Q."/>
            <person name="Feng Q."/>
            <person name="Zhang L."/>
            <person name="Zhu J."/>
            <person name="Weng Q."/>
            <person name="Mu J."/>
            <person name="Lu Y."/>
            <person name="Fan D."/>
            <person name="Liu Y."/>
            <person name="Guan J."/>
            <person name="Zhang Y."/>
            <person name="Yu S."/>
            <person name="Liu X."/>
            <person name="Zhang Y."/>
            <person name="Hong G."/>
            <person name="Han B."/>
            <person name="Choisne N."/>
            <person name="Demange N."/>
            <person name="Orjeda G."/>
            <person name="Samain S."/>
            <person name="Cattolico L."/>
            <person name="Pelletier E."/>
            <person name="Couloux A."/>
            <person name="Segurens B."/>
            <person name="Wincker P."/>
            <person name="D'Hont A."/>
            <person name="Scarpelli C."/>
            <person name="Weissenbach J."/>
            <person name="Salanoubat M."/>
            <person name="Quetier F."/>
            <person name="Yu Y."/>
            <person name="Kim H.R."/>
            <person name="Rambo T."/>
            <person name="Currie J."/>
            <person name="Collura K."/>
            <person name="Luo M."/>
            <person name="Yang T."/>
            <person name="Ammiraju J.S.S."/>
            <person name="Engler F."/>
            <person name="Soderlund C."/>
            <person name="Wing R.A."/>
            <person name="Palmer L.E."/>
            <person name="de la Bastide M."/>
            <person name="Spiegel L."/>
            <person name="Nascimento L."/>
            <person name="Zutavern T."/>
            <person name="O'Shaughnessy A."/>
            <person name="Dike S."/>
            <person name="Dedhia N."/>
            <person name="Preston R."/>
            <person name="Balija V."/>
            <person name="McCombie W.R."/>
            <person name="Chow T."/>
            <person name="Chen H."/>
            <person name="Chung M."/>
            <person name="Chen C."/>
            <person name="Shaw J."/>
            <person name="Wu H."/>
            <person name="Hsiao K."/>
            <person name="Chao Y."/>
            <person name="Chu M."/>
            <person name="Cheng C."/>
            <person name="Hour A."/>
            <person name="Lee P."/>
            <person name="Lin S."/>
            <person name="Lin Y."/>
            <person name="Liou J."/>
            <person name="Liu S."/>
            <person name="Hsing Y."/>
            <person name="Raghuvanshi S."/>
            <person name="Mohanty A."/>
            <person name="Bharti A.K."/>
            <person name="Gaur A."/>
            <person name="Gupta V."/>
            <person name="Kumar D."/>
            <person name="Ravi V."/>
            <person name="Vij S."/>
            <person name="Kapur A."/>
            <person name="Khurana P."/>
            <person name="Khurana P."/>
            <person name="Khurana J.P."/>
            <person name="Tyagi A.K."/>
            <person name="Gaikwad K."/>
            <person name="Singh A."/>
            <person name="Dalal V."/>
            <person name="Srivastava S."/>
            <person name="Dixit A."/>
            <person name="Pal A.K."/>
            <person name="Ghazi I.A."/>
            <person name="Yadav M."/>
            <person name="Pandit A."/>
            <person name="Bhargava A."/>
            <person name="Sureshbabu K."/>
            <person name="Batra K."/>
            <person name="Sharma T.R."/>
            <person name="Mohapatra T."/>
            <person name="Singh N.K."/>
            <person name="Messing J."/>
            <person name="Nelson A.B."/>
            <person name="Fuks G."/>
            <person name="Kavchok S."/>
            <person name="Keizer G."/>
            <person name="Linton E."/>
            <person name="Llaca V."/>
            <person name="Song R."/>
            <person name="Tanyolac B."/>
            <person name="Young S."/>
            <person name="Ho-Il K."/>
            <person name="Hahn J.H."/>
            <person name="Sangsakoo G."/>
            <person name="Vanavichit A."/>
            <person name="de Mattos Luiz.A.T."/>
            <person name="Zimmer P.D."/>
            <person name="Malone G."/>
            <person name="Dellagostin O."/>
            <person name="de Oliveira A.C."/>
            <person name="Bevan M."/>
            <person name="Bancroft I."/>
            <person name="Minx P."/>
            <person name="Cordum H."/>
            <person name="Wilson R."/>
            <person name="Cheng Z."/>
            <person name="Jin W."/>
            <person name="Jiang J."/>
            <person name="Leong S.A."/>
            <person name="Iwama H."/>
            <person name="Gojobori T."/>
            <person name="Itoh T."/>
            <person name="Niimura Y."/>
            <person name="Fujii Y."/>
            <person name="Habara T."/>
            <person name="Sakai H."/>
            <person name="Sato Y."/>
            <person name="Wilson G."/>
            <person name="Kumar K."/>
            <person name="McCouch S."/>
            <person name="Juretic N."/>
            <person name="Hoen D."/>
            <person name="Wright S."/>
            <person name="Bruskiewich R."/>
            <person name="Bureau T."/>
            <person name="Miyao A."/>
            <person name="Hirochika H."/>
            <person name="Nishikawa T."/>
            <person name="Kadowaki K."/>
            <person name="Sugiura M."/>
            <person name="Burr B."/>
            <person name="Sasaki T."/>
        </authorList>
    </citation>
    <scope>NUCLEOTIDE SEQUENCE [LARGE SCALE GENOMIC DNA]</scope>
    <source>
        <strain evidence="3">cv. Nipponbare</strain>
    </source>
</reference>